<protein>
    <submittedName>
        <fullName evidence="2">Uncharacterized protein</fullName>
    </submittedName>
</protein>
<dbReference type="EMBL" id="HBHK01011820">
    <property type="protein sequence ID" value="CAD9681785.1"/>
    <property type="molecule type" value="Transcribed_RNA"/>
</dbReference>
<accession>A0A7S2RWN9</accession>
<feature type="chain" id="PRO_5031443363" evidence="1">
    <location>
        <begin position="25"/>
        <end position="786"/>
    </location>
</feature>
<organism evidence="2">
    <name type="scientific">Mucochytrium quahogii</name>
    <dbReference type="NCBI Taxonomy" id="96639"/>
    <lineage>
        <taxon>Eukaryota</taxon>
        <taxon>Sar</taxon>
        <taxon>Stramenopiles</taxon>
        <taxon>Bigyra</taxon>
        <taxon>Labyrinthulomycetes</taxon>
        <taxon>Thraustochytrida</taxon>
        <taxon>Thraustochytriidae</taxon>
        <taxon>Mucochytrium</taxon>
    </lineage>
</organism>
<dbReference type="InterPro" id="IPR017853">
    <property type="entry name" value="GH"/>
</dbReference>
<reference evidence="2" key="1">
    <citation type="submission" date="2021-01" db="EMBL/GenBank/DDBJ databases">
        <authorList>
            <person name="Corre E."/>
            <person name="Pelletier E."/>
            <person name="Niang G."/>
            <person name="Scheremetjew M."/>
            <person name="Finn R."/>
            <person name="Kale V."/>
            <person name="Holt S."/>
            <person name="Cochrane G."/>
            <person name="Meng A."/>
            <person name="Brown T."/>
            <person name="Cohen L."/>
        </authorList>
    </citation>
    <scope>NUCLEOTIDE SEQUENCE</scope>
    <source>
        <strain evidence="2">NY070348D</strain>
    </source>
</reference>
<dbReference type="SUPFAM" id="SSF51445">
    <property type="entry name" value="(Trans)glycosidases"/>
    <property type="match status" value="1"/>
</dbReference>
<proteinExistence type="predicted"/>
<dbReference type="AlphaFoldDB" id="A0A7S2RWN9"/>
<evidence type="ECO:0000256" key="1">
    <source>
        <dbReference type="SAM" id="SignalP"/>
    </source>
</evidence>
<sequence length="786" mass="87067">MAGRVCAKMAAGWVLGCLLVLGEGKVSTVYGDDCSYRLLGDGFEFRGAKVAVVVGDEWRPLECVSTPEDVHGKNEHGWEYSGWKMKFGTKELGHVMTTFGLNFGQFVVFTFQVEQELVVAGSKHDELFSSFPAFIQEKNGLEGRLSWKGSFVQADNKCTEGTQGGPCLIYNSSNPTTGNALMFSALDNFPTTSHRTKLWNNTKVIWAASTVATVKKVPRGFKHSFMAFSGNEGITDTINEWGKLLQKMYKTWRVDDITVSTLGYQTDNGAQYCSGCANGCDQILLNELAYLKGISVPIKYLSYQNAWWHGTGSAPWCVSDWDWVPSRVPMGVPEFHRRAGMPFQLYAPYFCMDTKYAKDFKFISSNPNLPTCGQFKFKEIAPEESLKFYDWFISLGMSYGMQSFEADFMNQNLNCVDRFLEEIGAAAQYMDGMTQAAFKHKIPIQWCFVSPSGLLQTLKYPSVTNLRGSTDYAYGNSWDMGLSSLFLWAMNTAPSKDTFWTSDNGDMATKLDGCGKKGCPPDHSDDGCELHTILAIMSTGPVGFSDAINHTNPERIMKTCTSDGLLLKPNKPLTTLDDHHRKYYHVLQTYSGPRNDNPTSGSKVWAYYLLGHHLDRNAQGVHIRLGELWPRPSASTEFFLYKSGNPGCLTDGAPAESCVSKVEGSDIHFDKTKSAFESSLYTVVPSCVESGWALVGEVNKYVSLSNIRFSQVECLSSDDDSGAIRVTIRGAPSENIVLSFVGPDTPDSDTYKVHLKHVTIPPKTNFGSFGGINEDSLEPNVVTFTV</sequence>
<keyword evidence="1" id="KW-0732">Signal</keyword>
<name>A0A7S2RWN9_9STRA</name>
<feature type="signal peptide" evidence="1">
    <location>
        <begin position="1"/>
        <end position="24"/>
    </location>
</feature>
<gene>
    <name evidence="2" type="ORF">QSP1433_LOCUS7433</name>
</gene>
<evidence type="ECO:0000313" key="2">
    <source>
        <dbReference type="EMBL" id="CAD9681785.1"/>
    </source>
</evidence>